<dbReference type="GO" id="GO:0000976">
    <property type="term" value="F:transcription cis-regulatory region binding"/>
    <property type="evidence" value="ECO:0007669"/>
    <property type="project" value="TreeGrafter"/>
</dbReference>
<comment type="caution">
    <text evidence="6">The sequence shown here is derived from an EMBL/GenBank/DDBJ whole genome shotgun (WGS) entry which is preliminary data.</text>
</comment>
<dbReference type="Proteomes" id="UP000757103">
    <property type="component" value="Unassembled WGS sequence"/>
</dbReference>
<dbReference type="RefSeq" id="WP_025279572.1">
    <property type="nucleotide sequence ID" value="NZ_CAMLUE010000003.1"/>
</dbReference>
<feature type="domain" description="HTH lysR-type" evidence="5">
    <location>
        <begin position="1"/>
        <end position="58"/>
    </location>
</feature>
<evidence type="ECO:0000256" key="1">
    <source>
        <dbReference type="ARBA" id="ARBA00009437"/>
    </source>
</evidence>
<dbReference type="Pfam" id="PF03466">
    <property type="entry name" value="LysR_substrate"/>
    <property type="match status" value="1"/>
</dbReference>
<dbReference type="InterPro" id="IPR036390">
    <property type="entry name" value="WH_DNA-bd_sf"/>
</dbReference>
<dbReference type="SUPFAM" id="SSF46785">
    <property type="entry name" value="Winged helix' DNA-binding domain"/>
    <property type="match status" value="1"/>
</dbReference>
<keyword evidence="4" id="KW-0804">Transcription</keyword>
<reference evidence="6" key="2">
    <citation type="submission" date="2021-09" db="EMBL/GenBank/DDBJ databases">
        <authorList>
            <person name="Gilroy R."/>
        </authorList>
    </citation>
    <scope>NUCLEOTIDE SEQUENCE</scope>
    <source>
        <strain evidence="6">CHK121-7720</strain>
    </source>
</reference>
<keyword evidence="2" id="KW-0805">Transcription regulation</keyword>
<dbReference type="AlphaFoldDB" id="A0A921MQS3"/>
<evidence type="ECO:0000256" key="3">
    <source>
        <dbReference type="ARBA" id="ARBA00023125"/>
    </source>
</evidence>
<dbReference type="SUPFAM" id="SSF53850">
    <property type="entry name" value="Periplasmic binding protein-like II"/>
    <property type="match status" value="1"/>
</dbReference>
<gene>
    <name evidence="6" type="ORF">K8U91_02940</name>
</gene>
<dbReference type="Gene3D" id="1.10.10.10">
    <property type="entry name" value="Winged helix-like DNA-binding domain superfamily/Winged helix DNA-binding domain"/>
    <property type="match status" value="1"/>
</dbReference>
<dbReference type="PRINTS" id="PR00039">
    <property type="entry name" value="HTHLYSR"/>
</dbReference>
<dbReference type="PANTHER" id="PTHR30126:SF39">
    <property type="entry name" value="HTH-TYPE TRANSCRIPTIONAL REGULATOR CYSL"/>
    <property type="match status" value="1"/>
</dbReference>
<organism evidence="6 7">
    <name type="scientific">Barnesiella viscericola</name>
    <dbReference type="NCBI Taxonomy" id="397865"/>
    <lineage>
        <taxon>Bacteria</taxon>
        <taxon>Pseudomonadati</taxon>
        <taxon>Bacteroidota</taxon>
        <taxon>Bacteroidia</taxon>
        <taxon>Bacteroidales</taxon>
        <taxon>Barnesiellaceae</taxon>
        <taxon>Barnesiella</taxon>
    </lineage>
</organism>
<dbReference type="GO" id="GO:0003700">
    <property type="term" value="F:DNA-binding transcription factor activity"/>
    <property type="evidence" value="ECO:0007669"/>
    <property type="project" value="InterPro"/>
</dbReference>
<evidence type="ECO:0000259" key="5">
    <source>
        <dbReference type="PROSITE" id="PS50931"/>
    </source>
</evidence>
<dbReference type="FunFam" id="1.10.10.10:FF:000001">
    <property type="entry name" value="LysR family transcriptional regulator"/>
    <property type="match status" value="1"/>
</dbReference>
<keyword evidence="3" id="KW-0238">DNA-binding</keyword>
<dbReference type="GeneID" id="90530305"/>
<sequence length="295" mass="33694">MIDFRLKVFCSVARNLSFTKASKELYVSQPAISKHIQELEAEYSTRLFERMGTHIALTPEGELLLSHAEKILAHYKQLDFEMNLLTQRHVGELRLGASTTIAQYVLPTYLATFSQKFKQIKLSLINGNTRDIERAIEEHRIDLGLIEGVSRQPHLHYTPFMRDELVCIASTRSRLARRDEISLDELRQLPLVIRESGSGSLEVFEKTLAQHQLKLSQFNIAMQMGTTEGIKRFLYHTDSVGVVSIQAVTTDLAEGRLKVIDIADFSCEREFCFVQNAGQTGGIESDFMRYMTRKF</sequence>
<evidence type="ECO:0000313" key="6">
    <source>
        <dbReference type="EMBL" id="HJG88421.1"/>
    </source>
</evidence>
<evidence type="ECO:0000313" key="7">
    <source>
        <dbReference type="Proteomes" id="UP000757103"/>
    </source>
</evidence>
<comment type="similarity">
    <text evidence="1">Belongs to the LysR transcriptional regulatory family.</text>
</comment>
<dbReference type="InterPro" id="IPR005119">
    <property type="entry name" value="LysR_subst-bd"/>
</dbReference>
<dbReference type="Pfam" id="PF00126">
    <property type="entry name" value="HTH_1"/>
    <property type="match status" value="1"/>
</dbReference>
<dbReference type="PROSITE" id="PS50931">
    <property type="entry name" value="HTH_LYSR"/>
    <property type="match status" value="1"/>
</dbReference>
<protein>
    <submittedName>
        <fullName evidence="6">LysR family transcriptional regulator</fullName>
    </submittedName>
</protein>
<accession>A0A921MQS3</accession>
<dbReference type="Gene3D" id="3.40.190.290">
    <property type="match status" value="1"/>
</dbReference>
<dbReference type="InterPro" id="IPR000847">
    <property type="entry name" value="LysR_HTH_N"/>
</dbReference>
<name>A0A921MQS3_9BACT</name>
<evidence type="ECO:0000256" key="2">
    <source>
        <dbReference type="ARBA" id="ARBA00023015"/>
    </source>
</evidence>
<dbReference type="PANTHER" id="PTHR30126">
    <property type="entry name" value="HTH-TYPE TRANSCRIPTIONAL REGULATOR"/>
    <property type="match status" value="1"/>
</dbReference>
<dbReference type="InterPro" id="IPR036388">
    <property type="entry name" value="WH-like_DNA-bd_sf"/>
</dbReference>
<evidence type="ECO:0000256" key="4">
    <source>
        <dbReference type="ARBA" id="ARBA00023163"/>
    </source>
</evidence>
<proteinExistence type="inferred from homology"/>
<dbReference type="EMBL" id="DYUD01000011">
    <property type="protein sequence ID" value="HJG88421.1"/>
    <property type="molecule type" value="Genomic_DNA"/>
</dbReference>
<reference evidence="6" key="1">
    <citation type="journal article" date="2021" name="PeerJ">
        <title>Extensive microbial diversity within the chicken gut microbiome revealed by metagenomics and culture.</title>
        <authorList>
            <person name="Gilroy R."/>
            <person name="Ravi A."/>
            <person name="Getino M."/>
            <person name="Pursley I."/>
            <person name="Horton D.L."/>
            <person name="Alikhan N.F."/>
            <person name="Baker D."/>
            <person name="Gharbi K."/>
            <person name="Hall N."/>
            <person name="Watson M."/>
            <person name="Adriaenssens E.M."/>
            <person name="Foster-Nyarko E."/>
            <person name="Jarju S."/>
            <person name="Secka A."/>
            <person name="Antonio M."/>
            <person name="Oren A."/>
            <person name="Chaudhuri R.R."/>
            <person name="La Ragione R."/>
            <person name="Hildebrand F."/>
            <person name="Pallen M.J."/>
        </authorList>
    </citation>
    <scope>NUCLEOTIDE SEQUENCE</scope>
    <source>
        <strain evidence="6">CHK121-7720</strain>
    </source>
</reference>